<dbReference type="EMBL" id="MU150317">
    <property type="protein sequence ID" value="KAF9459416.1"/>
    <property type="molecule type" value="Genomic_DNA"/>
</dbReference>
<dbReference type="OrthoDB" id="3067012at2759"/>
<reference evidence="1" key="1">
    <citation type="submission" date="2020-11" db="EMBL/GenBank/DDBJ databases">
        <authorList>
            <consortium name="DOE Joint Genome Institute"/>
            <person name="Ahrendt S."/>
            <person name="Riley R."/>
            <person name="Andreopoulos W."/>
            <person name="Labutti K."/>
            <person name="Pangilinan J."/>
            <person name="Ruiz-Duenas F.J."/>
            <person name="Barrasa J.M."/>
            <person name="Sanchez-Garcia M."/>
            <person name="Camarero S."/>
            <person name="Miyauchi S."/>
            <person name="Serrano A."/>
            <person name="Linde D."/>
            <person name="Babiker R."/>
            <person name="Drula E."/>
            <person name="Ayuso-Fernandez I."/>
            <person name="Pacheco R."/>
            <person name="Padilla G."/>
            <person name="Ferreira P."/>
            <person name="Barriuso J."/>
            <person name="Kellner H."/>
            <person name="Castanera R."/>
            <person name="Alfaro M."/>
            <person name="Ramirez L."/>
            <person name="Pisabarro A.G."/>
            <person name="Kuo A."/>
            <person name="Tritt A."/>
            <person name="Lipzen A."/>
            <person name="He G."/>
            <person name="Yan M."/>
            <person name="Ng V."/>
            <person name="Cullen D."/>
            <person name="Martin F."/>
            <person name="Rosso M.-N."/>
            <person name="Henrissat B."/>
            <person name="Hibbett D."/>
            <person name="Martinez A.T."/>
            <person name="Grigoriev I.V."/>
        </authorList>
    </citation>
    <scope>NUCLEOTIDE SEQUENCE</scope>
    <source>
        <strain evidence="1">CBS 247.69</strain>
    </source>
</reference>
<evidence type="ECO:0000313" key="1">
    <source>
        <dbReference type="EMBL" id="KAF9459416.1"/>
    </source>
</evidence>
<dbReference type="AlphaFoldDB" id="A0A9P5Y133"/>
<evidence type="ECO:0008006" key="3">
    <source>
        <dbReference type="Google" id="ProtNLM"/>
    </source>
</evidence>
<keyword evidence="2" id="KW-1185">Reference proteome</keyword>
<proteinExistence type="predicted"/>
<comment type="caution">
    <text evidence="1">The sequence shown here is derived from an EMBL/GenBank/DDBJ whole genome shotgun (WGS) entry which is preliminary data.</text>
</comment>
<dbReference type="SUPFAM" id="SSF52047">
    <property type="entry name" value="RNI-like"/>
    <property type="match status" value="1"/>
</dbReference>
<evidence type="ECO:0000313" key="2">
    <source>
        <dbReference type="Proteomes" id="UP000807353"/>
    </source>
</evidence>
<organism evidence="1 2">
    <name type="scientific">Collybia nuda</name>
    <dbReference type="NCBI Taxonomy" id="64659"/>
    <lineage>
        <taxon>Eukaryota</taxon>
        <taxon>Fungi</taxon>
        <taxon>Dikarya</taxon>
        <taxon>Basidiomycota</taxon>
        <taxon>Agaricomycotina</taxon>
        <taxon>Agaricomycetes</taxon>
        <taxon>Agaricomycetidae</taxon>
        <taxon>Agaricales</taxon>
        <taxon>Tricholomatineae</taxon>
        <taxon>Clitocybaceae</taxon>
        <taxon>Collybia</taxon>
    </lineage>
</organism>
<protein>
    <recommendedName>
        <fullName evidence="3">F-box domain-containing protein</fullName>
    </recommendedName>
</protein>
<accession>A0A9P5Y133</accession>
<dbReference type="Gene3D" id="3.80.10.10">
    <property type="entry name" value="Ribonuclease Inhibitor"/>
    <property type="match status" value="1"/>
</dbReference>
<name>A0A9P5Y133_9AGAR</name>
<sequence length="509" mass="58069">MSSDPAVLTESRSIFPTTMSTVVAPMHQCLDIPEILFLICEIPAITHLWASHRCLAPLIRCMPSDLWVEEDDSKLIFRRAIRETDWERYDIYASKIIQLGEKLQGGLSLLRLRDAHSTVFMSLAAYRPLHSLLPNLRNFRCTGCNSGILPSIQGFIEHKLVNVVVDSADMYDEHGTYYPFNPLDLDILFSSLPRLSPYIRRLYFRIKDSTVTRAIPFDILGNLRHLVELKMYGEIPPAVLNYIASIPSLESFHTPRLSLSHIGSFTANQNLFPNLRYFSFVAIGVPYLSIVEMFNSMQCRFLLLGCIFEGHLMSLAEFGFLVASLHRHSCRTSLNALTLSFKCLTGQPTISLPTIENFRPLPSFPSLKSLEIHTIALDNAWLKELAQALPHLERLFVPAHIAEKPKVTLEGITPLIKLCPELSDLRITLIAHPIPLATLDGIFNNSIKTIILDHSTITQSKKVFRSLIRMFPHLTNVKVYEARNLYTAEENMTYKMRWYRINRLLRETC</sequence>
<gene>
    <name evidence="1" type="ORF">BDZ94DRAFT_1020645</name>
</gene>
<dbReference type="InterPro" id="IPR032675">
    <property type="entry name" value="LRR_dom_sf"/>
</dbReference>
<dbReference type="Proteomes" id="UP000807353">
    <property type="component" value="Unassembled WGS sequence"/>
</dbReference>